<evidence type="ECO:0000256" key="2">
    <source>
        <dbReference type="ARBA" id="ARBA00023002"/>
    </source>
</evidence>
<keyword evidence="2" id="KW-0560">Oxidoreductase</keyword>
<dbReference type="PRINTS" id="PR00081">
    <property type="entry name" value="GDHRDH"/>
</dbReference>
<organism evidence="4 5">
    <name type="scientific">Nocardioides scoriae</name>
    <dbReference type="NCBI Taxonomy" id="642780"/>
    <lineage>
        <taxon>Bacteria</taxon>
        <taxon>Bacillati</taxon>
        <taxon>Actinomycetota</taxon>
        <taxon>Actinomycetes</taxon>
        <taxon>Propionibacteriales</taxon>
        <taxon>Nocardioidaceae</taxon>
        <taxon>Nocardioides</taxon>
    </lineage>
</organism>
<dbReference type="Proteomes" id="UP000198859">
    <property type="component" value="Chromosome I"/>
</dbReference>
<evidence type="ECO:0000313" key="5">
    <source>
        <dbReference type="Proteomes" id="UP000198859"/>
    </source>
</evidence>
<dbReference type="EMBL" id="LT629757">
    <property type="protein sequence ID" value="SDS09720.1"/>
    <property type="molecule type" value="Genomic_DNA"/>
</dbReference>
<sequence length="241" mass="24710">MTTRLDGAVVLVTGANGGLGTEFVRQALERGATRVYATARTPRTWDDERVVPLPLDVTSPEAVASAAAAAPDVTVVVNNAGASNGAGVLGGSAALREMFEVNFFGPLAVAEAFAPVLARNGGGSLLNVLSVLSWLGTGDGYSASKAALWSATNTQRLALAADGTTVTALHLGYTDTPMTAGLEVAKNDPADVVRQAYDAVEAGDHEVLADEVSRHVKAGLAGPVTTLYPQLASSTHRRTTP</sequence>
<dbReference type="PANTHER" id="PTHR43391">
    <property type="entry name" value="RETINOL DEHYDROGENASE-RELATED"/>
    <property type="match status" value="1"/>
</dbReference>
<dbReference type="GO" id="GO:0016491">
    <property type="term" value="F:oxidoreductase activity"/>
    <property type="evidence" value="ECO:0007669"/>
    <property type="project" value="UniProtKB-KW"/>
</dbReference>
<name>A0A1H1PF52_9ACTN</name>
<reference evidence="5" key="1">
    <citation type="submission" date="2016-10" db="EMBL/GenBank/DDBJ databases">
        <authorList>
            <person name="Varghese N."/>
            <person name="Submissions S."/>
        </authorList>
    </citation>
    <scope>NUCLEOTIDE SEQUENCE [LARGE SCALE GENOMIC DNA]</scope>
    <source>
        <strain evidence="5">DSM 22127</strain>
    </source>
</reference>
<keyword evidence="5" id="KW-1185">Reference proteome</keyword>
<dbReference type="Pfam" id="PF00106">
    <property type="entry name" value="adh_short"/>
    <property type="match status" value="1"/>
</dbReference>
<dbReference type="InterPro" id="IPR036291">
    <property type="entry name" value="NAD(P)-bd_dom_sf"/>
</dbReference>
<evidence type="ECO:0000256" key="3">
    <source>
        <dbReference type="RuleBase" id="RU000363"/>
    </source>
</evidence>
<dbReference type="PRINTS" id="PR00080">
    <property type="entry name" value="SDRFAMILY"/>
</dbReference>
<dbReference type="NCBIfam" id="NF006119">
    <property type="entry name" value="PRK08264.1-5"/>
    <property type="match status" value="1"/>
</dbReference>
<dbReference type="SUPFAM" id="SSF51735">
    <property type="entry name" value="NAD(P)-binding Rossmann-fold domains"/>
    <property type="match status" value="1"/>
</dbReference>
<dbReference type="STRING" id="642780.SAMN04488570_1121"/>
<dbReference type="OrthoDB" id="3212478at2"/>
<gene>
    <name evidence="4" type="ORF">SAMN04488570_1121</name>
</gene>
<dbReference type="InterPro" id="IPR002347">
    <property type="entry name" value="SDR_fam"/>
</dbReference>
<dbReference type="Gene3D" id="3.40.50.720">
    <property type="entry name" value="NAD(P)-binding Rossmann-like Domain"/>
    <property type="match status" value="1"/>
</dbReference>
<accession>A0A1H1PF52</accession>
<comment type="similarity">
    <text evidence="1 3">Belongs to the short-chain dehydrogenases/reductases (SDR) family.</text>
</comment>
<proteinExistence type="inferred from homology"/>
<dbReference type="RefSeq" id="WP_091727055.1">
    <property type="nucleotide sequence ID" value="NZ_LT629757.1"/>
</dbReference>
<dbReference type="GO" id="GO:0005829">
    <property type="term" value="C:cytosol"/>
    <property type="evidence" value="ECO:0007669"/>
    <property type="project" value="TreeGrafter"/>
</dbReference>
<protein>
    <submittedName>
        <fullName evidence="4">Short-chain dehydrogenase</fullName>
    </submittedName>
</protein>
<dbReference type="PANTHER" id="PTHR43391:SF91">
    <property type="entry name" value="OS04G0390700 PROTEIN"/>
    <property type="match status" value="1"/>
</dbReference>
<evidence type="ECO:0000256" key="1">
    <source>
        <dbReference type="ARBA" id="ARBA00006484"/>
    </source>
</evidence>
<dbReference type="AlphaFoldDB" id="A0A1H1PF52"/>
<evidence type="ECO:0000313" key="4">
    <source>
        <dbReference type="EMBL" id="SDS09720.1"/>
    </source>
</evidence>